<organism evidence="1 2">
    <name type="scientific">Peronospora matthiolae</name>
    <dbReference type="NCBI Taxonomy" id="2874970"/>
    <lineage>
        <taxon>Eukaryota</taxon>
        <taxon>Sar</taxon>
        <taxon>Stramenopiles</taxon>
        <taxon>Oomycota</taxon>
        <taxon>Peronosporomycetes</taxon>
        <taxon>Peronosporales</taxon>
        <taxon>Peronosporaceae</taxon>
        <taxon>Peronospora</taxon>
    </lineage>
</organism>
<dbReference type="EMBL" id="CAKLBY020000059">
    <property type="protein sequence ID" value="CAK7921891.1"/>
    <property type="molecule type" value="Genomic_DNA"/>
</dbReference>
<comment type="caution">
    <text evidence="1">The sequence shown here is derived from an EMBL/GenBank/DDBJ whole genome shotgun (WGS) entry which is preliminary data.</text>
</comment>
<proteinExistence type="predicted"/>
<sequence>MLCYPVWGGAPFLSDLGVNPYELTTMSTPSLRRARLPHPVDSDAVTRVTTLVPHYPDRSVPLQVGATQPGDS</sequence>
<gene>
    <name evidence="1" type="ORF">PM001_LOCUS7367</name>
</gene>
<reference evidence="1" key="1">
    <citation type="submission" date="2024-01" db="EMBL/GenBank/DDBJ databases">
        <authorList>
            <person name="Webb A."/>
        </authorList>
    </citation>
    <scope>NUCLEOTIDE SEQUENCE</scope>
    <source>
        <strain evidence="1">Pm1</strain>
    </source>
</reference>
<evidence type="ECO:0000313" key="2">
    <source>
        <dbReference type="Proteomes" id="UP001162060"/>
    </source>
</evidence>
<dbReference type="Proteomes" id="UP001162060">
    <property type="component" value="Unassembled WGS sequence"/>
</dbReference>
<accession>A0AAV1TKW5</accession>
<dbReference type="AlphaFoldDB" id="A0AAV1TKW5"/>
<evidence type="ECO:0000313" key="1">
    <source>
        <dbReference type="EMBL" id="CAK7921891.1"/>
    </source>
</evidence>
<protein>
    <submittedName>
        <fullName evidence="1">Uncharacterized protein</fullName>
    </submittedName>
</protein>
<name>A0AAV1TKW5_9STRA</name>